<gene>
    <name evidence="2" type="ORF">EVC62_17665</name>
</gene>
<dbReference type="Gene3D" id="3.40.630.30">
    <property type="match status" value="1"/>
</dbReference>
<proteinExistence type="predicted"/>
<organism evidence="2 3">
    <name type="scientific">Salinicola endophyticus</name>
    <dbReference type="NCBI Taxonomy" id="1949083"/>
    <lineage>
        <taxon>Bacteria</taxon>
        <taxon>Pseudomonadati</taxon>
        <taxon>Pseudomonadota</taxon>
        <taxon>Gammaproteobacteria</taxon>
        <taxon>Oceanospirillales</taxon>
        <taxon>Halomonadaceae</taxon>
        <taxon>Salinicola</taxon>
    </lineage>
</organism>
<name>A0ABY8FMA7_9GAMM</name>
<protein>
    <submittedName>
        <fullName evidence="2">GNAT family N-acetyltransferase</fullName>
    </submittedName>
</protein>
<keyword evidence="3" id="KW-1185">Reference proteome</keyword>
<accession>A0ABY8FMA7</accession>
<evidence type="ECO:0000259" key="1">
    <source>
        <dbReference type="PROSITE" id="PS51186"/>
    </source>
</evidence>
<reference evidence="2 3" key="1">
    <citation type="submission" date="2019-01" db="EMBL/GenBank/DDBJ databases">
        <title>Genome sequence of Salinicola endophyticus REST5.</title>
        <authorList>
            <person name="Nascimento F.X."/>
        </authorList>
    </citation>
    <scope>NUCLEOTIDE SEQUENCE [LARGE SCALE GENOMIC DNA]</scope>
    <source>
        <strain evidence="2 3">REST5</strain>
    </source>
</reference>
<dbReference type="Pfam" id="PF00583">
    <property type="entry name" value="Acetyltransf_1"/>
    <property type="match status" value="1"/>
</dbReference>
<dbReference type="CDD" id="cd04301">
    <property type="entry name" value="NAT_SF"/>
    <property type="match status" value="1"/>
</dbReference>
<dbReference type="EMBL" id="CP035631">
    <property type="protein sequence ID" value="WFF43170.1"/>
    <property type="molecule type" value="Genomic_DNA"/>
</dbReference>
<dbReference type="PROSITE" id="PS51186">
    <property type="entry name" value="GNAT"/>
    <property type="match status" value="1"/>
</dbReference>
<sequence length="163" mass="18784">MAEIKAIANLQRRVANETDGPWLRQLFAQLRGLLPDLQANCPELLEQQWQLQRRVFANHYPDARTEVVLIDAQPVGSLTWHEGAISIRLLDIGLEARYRRQGLGERLLKELIDYADLQGKALELAVMRHNPALRLYLRLGFYVQSGGQDDVQLQMRCEPQRSR</sequence>
<dbReference type="RefSeq" id="WP_282235355.1">
    <property type="nucleotide sequence ID" value="NZ_CP035631.1"/>
</dbReference>
<feature type="domain" description="N-acetyltransferase" evidence="1">
    <location>
        <begin position="25"/>
        <end position="160"/>
    </location>
</feature>
<dbReference type="SUPFAM" id="SSF55729">
    <property type="entry name" value="Acyl-CoA N-acyltransferases (Nat)"/>
    <property type="match status" value="1"/>
</dbReference>
<evidence type="ECO:0000313" key="3">
    <source>
        <dbReference type="Proteomes" id="UP001321526"/>
    </source>
</evidence>
<dbReference type="InterPro" id="IPR016181">
    <property type="entry name" value="Acyl_CoA_acyltransferase"/>
</dbReference>
<evidence type="ECO:0000313" key="2">
    <source>
        <dbReference type="EMBL" id="WFF43170.1"/>
    </source>
</evidence>
<dbReference type="InterPro" id="IPR000182">
    <property type="entry name" value="GNAT_dom"/>
</dbReference>
<dbReference type="Proteomes" id="UP001321526">
    <property type="component" value="Chromosome"/>
</dbReference>